<dbReference type="PANTHER" id="PTHR43808">
    <property type="entry name" value="ACETYLORNITHINE DEACETYLASE"/>
    <property type="match status" value="1"/>
</dbReference>
<dbReference type="NCBIfam" id="TIGR01910">
    <property type="entry name" value="DapE-ArgE"/>
    <property type="match status" value="1"/>
</dbReference>
<evidence type="ECO:0000256" key="4">
    <source>
        <dbReference type="ARBA" id="ARBA00022605"/>
    </source>
</evidence>
<accession>A0A7T6ZCU3</accession>
<dbReference type="SUPFAM" id="SSF53187">
    <property type="entry name" value="Zn-dependent exopeptidases"/>
    <property type="match status" value="1"/>
</dbReference>
<dbReference type="GO" id="GO:0016787">
    <property type="term" value="F:hydrolase activity"/>
    <property type="evidence" value="ECO:0007669"/>
    <property type="project" value="UniProtKB-KW"/>
</dbReference>
<dbReference type="GO" id="GO:0046872">
    <property type="term" value="F:metal ion binding"/>
    <property type="evidence" value="ECO:0007669"/>
    <property type="project" value="UniProtKB-KW"/>
</dbReference>
<keyword evidence="10" id="KW-0170">Cobalt</keyword>
<dbReference type="AlphaFoldDB" id="A0A7T6ZCU3"/>
<dbReference type="InterPro" id="IPR050072">
    <property type="entry name" value="Peptidase_M20A"/>
</dbReference>
<dbReference type="Pfam" id="PF01546">
    <property type="entry name" value="Peptidase_M20"/>
    <property type="match status" value="1"/>
</dbReference>
<dbReference type="Gene3D" id="3.40.630.10">
    <property type="entry name" value="Zn peptidases"/>
    <property type="match status" value="2"/>
</dbReference>
<dbReference type="CDD" id="cd08659">
    <property type="entry name" value="M20_ArgE_DapE-like"/>
    <property type="match status" value="1"/>
</dbReference>
<feature type="domain" description="Peptidase M20 dimerisation" evidence="11">
    <location>
        <begin position="169"/>
        <end position="276"/>
    </location>
</feature>
<dbReference type="InterPro" id="IPR010182">
    <property type="entry name" value="ArgE/DapE"/>
</dbReference>
<dbReference type="Proteomes" id="UP000595349">
    <property type="component" value="Chromosome"/>
</dbReference>
<keyword evidence="6" id="KW-0378">Hydrolase</keyword>
<keyword evidence="4" id="KW-0028">Amino-acid biosynthesis</keyword>
<evidence type="ECO:0000256" key="8">
    <source>
        <dbReference type="ARBA" id="ARBA00022915"/>
    </source>
</evidence>
<dbReference type="InterPro" id="IPR011650">
    <property type="entry name" value="Peptidase_M20_dimer"/>
</dbReference>
<keyword evidence="5" id="KW-0479">Metal-binding</keyword>
<dbReference type="RefSeq" id="WP_200085445.1">
    <property type="nucleotide sequence ID" value="NZ_CP054706.1"/>
</dbReference>
<dbReference type="InterPro" id="IPR002933">
    <property type="entry name" value="Peptidase_M20"/>
</dbReference>
<comment type="cofactor">
    <cofactor evidence="2">
        <name>Zn(2+)</name>
        <dbReference type="ChEBI" id="CHEBI:29105"/>
    </cofactor>
</comment>
<comment type="similarity">
    <text evidence="3">Belongs to the peptidase M20A family.</text>
</comment>
<evidence type="ECO:0000256" key="3">
    <source>
        <dbReference type="ARBA" id="ARBA00006247"/>
    </source>
</evidence>
<dbReference type="PANTHER" id="PTHR43808:SF8">
    <property type="entry name" value="PEPTIDASE M20 DIMERISATION DOMAIN-CONTAINING PROTEIN"/>
    <property type="match status" value="1"/>
</dbReference>
<evidence type="ECO:0000256" key="6">
    <source>
        <dbReference type="ARBA" id="ARBA00022801"/>
    </source>
</evidence>
<dbReference type="Pfam" id="PF07687">
    <property type="entry name" value="M20_dimer"/>
    <property type="match status" value="1"/>
</dbReference>
<dbReference type="GO" id="GO:0009085">
    <property type="term" value="P:lysine biosynthetic process"/>
    <property type="evidence" value="ECO:0007669"/>
    <property type="project" value="UniProtKB-KW"/>
</dbReference>
<reference evidence="12 13" key="1">
    <citation type="submission" date="2020-06" db="EMBL/GenBank/DDBJ databases">
        <title>Genomic analysis of Salicibibacter sp. NKC21-4.</title>
        <authorList>
            <person name="Oh Y.J."/>
        </authorList>
    </citation>
    <scope>NUCLEOTIDE SEQUENCE [LARGE SCALE GENOMIC DNA]</scope>
    <source>
        <strain evidence="12 13">NKC21-4</strain>
    </source>
</reference>
<gene>
    <name evidence="12" type="ORF">HUG20_14715</name>
</gene>
<dbReference type="SUPFAM" id="SSF55031">
    <property type="entry name" value="Bacterial exopeptidase dimerisation domain"/>
    <property type="match status" value="1"/>
</dbReference>
<keyword evidence="9" id="KW-0457">Lysine biosynthesis</keyword>
<dbReference type="Gene3D" id="3.30.70.360">
    <property type="match status" value="1"/>
</dbReference>
<evidence type="ECO:0000256" key="1">
    <source>
        <dbReference type="ARBA" id="ARBA00001941"/>
    </source>
</evidence>
<evidence type="ECO:0000313" key="12">
    <source>
        <dbReference type="EMBL" id="QQK81022.1"/>
    </source>
</evidence>
<evidence type="ECO:0000313" key="13">
    <source>
        <dbReference type="Proteomes" id="UP000595349"/>
    </source>
</evidence>
<dbReference type="InterPro" id="IPR036264">
    <property type="entry name" value="Bact_exopeptidase_dim_dom"/>
</dbReference>
<evidence type="ECO:0000256" key="2">
    <source>
        <dbReference type="ARBA" id="ARBA00001947"/>
    </source>
</evidence>
<evidence type="ECO:0000256" key="10">
    <source>
        <dbReference type="ARBA" id="ARBA00023285"/>
    </source>
</evidence>
<dbReference type="EMBL" id="CP054706">
    <property type="protein sequence ID" value="QQK81022.1"/>
    <property type="molecule type" value="Genomic_DNA"/>
</dbReference>
<evidence type="ECO:0000256" key="5">
    <source>
        <dbReference type="ARBA" id="ARBA00022723"/>
    </source>
</evidence>
<evidence type="ECO:0000256" key="7">
    <source>
        <dbReference type="ARBA" id="ARBA00022833"/>
    </source>
</evidence>
<evidence type="ECO:0000259" key="11">
    <source>
        <dbReference type="Pfam" id="PF07687"/>
    </source>
</evidence>
<keyword evidence="13" id="KW-1185">Reference proteome</keyword>
<sequence>MNAEQFLKRLLRVNSSNPPGNESYVSELLVERCEKSGLPYQITELGENRSNFSIRLKGRDRRELFFCGHMDTVLPGEQKWDYPPFEAEQTGNKLYGRGASDMKSGLAAMFLAVESLYLQNEEPPHDIVFLATAGEEVDSCGARTYLDDHDLSNTAAMVIGEPTREKVVVGHKGALWVEIITFGKTAHGAMPHRGINAIERIRDVMAILDECRLDWKITGAPLGESSLSINKIEGGMQTNVIPDQCHIYVDIRTIPPQSHDNIFMELKRKLTDLFKKENDDSTFKMETLLNRPGILTESSSQIIQTAKDIKATDDDVYGVSYYTDAAVLNPESKIPTLIYGPGDEQLAHQPNEYVNIDAYLRSIEYYKRLALTFEA</sequence>
<organism evidence="12 13">
    <name type="scientific">Salicibibacter cibi</name>
    <dbReference type="NCBI Taxonomy" id="2743001"/>
    <lineage>
        <taxon>Bacteria</taxon>
        <taxon>Bacillati</taxon>
        <taxon>Bacillota</taxon>
        <taxon>Bacilli</taxon>
        <taxon>Bacillales</taxon>
        <taxon>Bacillaceae</taxon>
        <taxon>Salicibibacter</taxon>
    </lineage>
</organism>
<dbReference type="GO" id="GO:0019877">
    <property type="term" value="P:diaminopimelate biosynthetic process"/>
    <property type="evidence" value="ECO:0007669"/>
    <property type="project" value="UniProtKB-KW"/>
</dbReference>
<protein>
    <submittedName>
        <fullName evidence="12">M20 family metallopeptidase</fullName>
    </submittedName>
</protein>
<evidence type="ECO:0000256" key="9">
    <source>
        <dbReference type="ARBA" id="ARBA00023154"/>
    </source>
</evidence>
<keyword evidence="7" id="KW-0862">Zinc</keyword>
<comment type="cofactor">
    <cofactor evidence="1">
        <name>Co(2+)</name>
        <dbReference type="ChEBI" id="CHEBI:48828"/>
    </cofactor>
</comment>
<keyword evidence="8" id="KW-0220">Diaminopimelate biosynthesis</keyword>
<name>A0A7T6ZCU3_9BACI</name>
<dbReference type="KEGG" id="scib:HUG20_14715"/>
<proteinExistence type="inferred from homology"/>